<proteinExistence type="predicted"/>
<sequence>MRKLLGKVANKGRQAKAVPNATRDDQANDTLIVVDCAKQSSRQSLRPQPREQNSADVTTFSGFDSWLSSLTPNQGPSEDTMDAPAELDGPRPTYELDPTSPSLMKYSQTIPLIVQDDIGDEGLLNILLHGVRKKDCQTMGLVRLNVSRLITITELNKLLMCNGYQPTLGLYCRATGIALKPRTLIEEPVPVRIVSGASSYDLHSGLRINVDEKFSNYQSKLHLRVQCKDSELRINDGDLKISFRRTLRVPENGQMHDLPADFGPLPLQSIAAFIPKLSKSNNASLFDMIKKGGVFFPLYQREAMYILFQCASDKSPYAVRVFVGGVNAVSGRSWKTKSSRQSALQDYVVVPPQSWLDGIAVDTTTVKQFVAMPLGSGYSVEKQITGSEDLGGVQLEIIPSGYQAKLRRVDQSGYEHSYAPNTTARDNNLPPGQDLYLCSPQLAFRKGDDKDLKERDTFVREISGRTPALDLSDPLDLVALHEFKLTIEFRPTDAKRFRVQFQCSPWSTLSENRALIGAVADHKAIPLSDFTVYTFDKFFDQDKPLVSQGIFEDTTLKAGQLECESRSSVSAPLYLPTKGIEKLSATSELGWTMSIAAGGTIRQQILRDKYHPNIWMKSAAAIVSIQILNSVAYESVTGMLAPPTPVSPETYIKSGIPFFTTYGEAVMTEGKSNFAAMKSLAELDKLGPAIPLSNSLAAGTKIACVKCRKRFCNCVYVFALLN</sequence>
<comment type="caution">
    <text evidence="1">The sequence shown here is derived from an EMBL/GenBank/DDBJ whole genome shotgun (WGS) entry which is preliminary data.</text>
</comment>
<name>A0ACC2ZBV1_9PEZI</name>
<evidence type="ECO:0000313" key="2">
    <source>
        <dbReference type="Proteomes" id="UP001172680"/>
    </source>
</evidence>
<evidence type="ECO:0000313" key="1">
    <source>
        <dbReference type="EMBL" id="KAJ9644777.1"/>
    </source>
</evidence>
<accession>A0ACC2ZBV1</accession>
<dbReference type="Proteomes" id="UP001172680">
    <property type="component" value="Unassembled WGS sequence"/>
</dbReference>
<dbReference type="EMBL" id="JAPDRP010000009">
    <property type="protein sequence ID" value="KAJ9644777.1"/>
    <property type="molecule type" value="Genomic_DNA"/>
</dbReference>
<reference evidence="1" key="1">
    <citation type="submission" date="2022-10" db="EMBL/GenBank/DDBJ databases">
        <title>Culturing micro-colonial fungi from biological soil crusts in the Mojave desert and describing Neophaeococcomyces mojavensis, and introducing the new genera and species Taxawa tesnikishii.</title>
        <authorList>
            <person name="Kurbessoian T."/>
            <person name="Stajich J.E."/>
        </authorList>
    </citation>
    <scope>NUCLEOTIDE SEQUENCE</scope>
    <source>
        <strain evidence="1">JES_115</strain>
    </source>
</reference>
<protein>
    <submittedName>
        <fullName evidence="1">Uncharacterized protein</fullName>
    </submittedName>
</protein>
<organism evidence="1 2">
    <name type="scientific">Coniosporium tulheliwenetii</name>
    <dbReference type="NCBI Taxonomy" id="3383036"/>
    <lineage>
        <taxon>Eukaryota</taxon>
        <taxon>Fungi</taxon>
        <taxon>Dikarya</taxon>
        <taxon>Ascomycota</taxon>
        <taxon>Pezizomycotina</taxon>
        <taxon>Dothideomycetes</taxon>
        <taxon>Dothideomycetes incertae sedis</taxon>
        <taxon>Coniosporium</taxon>
    </lineage>
</organism>
<gene>
    <name evidence="1" type="ORF">H2199_003742</name>
</gene>
<keyword evidence="2" id="KW-1185">Reference proteome</keyword>